<evidence type="ECO:0000313" key="7">
    <source>
        <dbReference type="EMBL" id="GIN95400.1"/>
    </source>
</evidence>
<keyword evidence="4 6" id="KW-1133">Transmembrane helix</keyword>
<keyword evidence="5 6" id="KW-0472">Membrane</keyword>
<feature type="transmembrane region" description="Helical" evidence="6">
    <location>
        <begin position="382"/>
        <end position="401"/>
    </location>
</feature>
<feature type="transmembrane region" description="Helical" evidence="6">
    <location>
        <begin position="178"/>
        <end position="200"/>
    </location>
</feature>
<feature type="transmembrane region" description="Helical" evidence="6">
    <location>
        <begin position="407"/>
        <end position="425"/>
    </location>
</feature>
<feature type="transmembrane region" description="Helical" evidence="6">
    <location>
        <begin position="7"/>
        <end position="31"/>
    </location>
</feature>
<feature type="transmembrane region" description="Helical" evidence="6">
    <location>
        <begin position="80"/>
        <end position="104"/>
    </location>
</feature>
<keyword evidence="2" id="KW-1003">Cell membrane</keyword>
<dbReference type="Proteomes" id="UP000680670">
    <property type="component" value="Unassembled WGS sequence"/>
</dbReference>
<evidence type="ECO:0000256" key="4">
    <source>
        <dbReference type="ARBA" id="ARBA00022989"/>
    </source>
</evidence>
<name>A0ABQ4KVA2_SIMTE</name>
<organism evidence="7 8">
    <name type="scientific">Siminovitchia terrae</name>
    <name type="common">Bacillus terrae</name>
    <dbReference type="NCBI Taxonomy" id="1914933"/>
    <lineage>
        <taxon>Bacteria</taxon>
        <taxon>Bacillati</taxon>
        <taxon>Bacillota</taxon>
        <taxon>Bacilli</taxon>
        <taxon>Bacillales</taxon>
        <taxon>Bacillaceae</taxon>
        <taxon>Siminovitchia</taxon>
    </lineage>
</organism>
<evidence type="ECO:0000256" key="1">
    <source>
        <dbReference type="ARBA" id="ARBA00004651"/>
    </source>
</evidence>
<evidence type="ECO:0000256" key="5">
    <source>
        <dbReference type="ARBA" id="ARBA00023136"/>
    </source>
</evidence>
<comment type="caution">
    <text evidence="7">The sequence shown here is derived from an EMBL/GenBank/DDBJ whole genome shotgun (WGS) entry which is preliminary data.</text>
</comment>
<dbReference type="InterPro" id="IPR050367">
    <property type="entry name" value="APC_superfamily"/>
</dbReference>
<evidence type="ECO:0000256" key="2">
    <source>
        <dbReference type="ARBA" id="ARBA00022475"/>
    </source>
</evidence>
<feature type="transmembrane region" description="Helical" evidence="6">
    <location>
        <begin position="37"/>
        <end position="59"/>
    </location>
</feature>
<feature type="transmembrane region" description="Helical" evidence="6">
    <location>
        <begin position="265"/>
        <end position="290"/>
    </location>
</feature>
<feature type="transmembrane region" description="Helical" evidence="6">
    <location>
        <begin position="221"/>
        <end position="245"/>
    </location>
</feature>
<comment type="subcellular location">
    <subcellularLocation>
        <location evidence="1">Cell membrane</location>
        <topology evidence="1">Multi-pass membrane protein</topology>
    </subcellularLocation>
</comment>
<dbReference type="PANTHER" id="PTHR42770:SF7">
    <property type="entry name" value="MEMBRANE PROTEIN"/>
    <property type="match status" value="1"/>
</dbReference>
<dbReference type="Gene3D" id="1.20.1740.10">
    <property type="entry name" value="Amino acid/polyamine transporter I"/>
    <property type="match status" value="1"/>
</dbReference>
<protein>
    <recommendedName>
        <fullName evidence="9">Amino acid permease</fullName>
    </recommendedName>
</protein>
<reference evidence="7 8" key="1">
    <citation type="submission" date="2021-03" db="EMBL/GenBank/DDBJ databases">
        <title>Antimicrobial resistance genes in bacteria isolated from Japanese honey, and their potential for conferring macrolide and lincosamide resistance in the American foulbrood pathogen Paenibacillus larvae.</title>
        <authorList>
            <person name="Okamoto M."/>
            <person name="Kumagai M."/>
            <person name="Kanamori H."/>
            <person name="Takamatsu D."/>
        </authorList>
    </citation>
    <scope>NUCLEOTIDE SEQUENCE [LARGE SCALE GENOMIC DNA]</scope>
    <source>
        <strain evidence="7 8">J6TS1</strain>
    </source>
</reference>
<dbReference type="PANTHER" id="PTHR42770">
    <property type="entry name" value="AMINO ACID TRANSPORTER-RELATED"/>
    <property type="match status" value="1"/>
</dbReference>
<accession>A0ABQ4KVA2</accession>
<evidence type="ECO:0000313" key="8">
    <source>
        <dbReference type="Proteomes" id="UP000680670"/>
    </source>
</evidence>
<feature type="transmembrane region" description="Helical" evidence="6">
    <location>
        <begin position="318"/>
        <end position="336"/>
    </location>
</feature>
<feature type="transmembrane region" description="Helical" evidence="6">
    <location>
        <begin position="110"/>
        <end position="134"/>
    </location>
</feature>
<proteinExistence type="predicted"/>
<dbReference type="EMBL" id="BORJ01000002">
    <property type="protein sequence ID" value="GIN95400.1"/>
    <property type="molecule type" value="Genomic_DNA"/>
</dbReference>
<gene>
    <name evidence="7" type="ORF">J6TS1_12700</name>
</gene>
<dbReference type="Pfam" id="PF13520">
    <property type="entry name" value="AA_permease_2"/>
    <property type="match status" value="1"/>
</dbReference>
<sequence>MNRKIGLIGAISTLVGTMVGAAVFVLLGPLVDQTGPSLALAFLLGAIPAFFGSAYYIQLGSMFPSSGGSYIYASRLLSPTFGVLAGLCMVFAGIGAIGMLALGFVNYLGFYFSSLPVLTTALLTVFVFLLINFFGIRFSSLLQVGMVIWMFIALVIYIFVGLFGQLNGDFAAVDNGPFMRGGITGLFMAAVLSFYSYAGYGIITEIGGEIKNPQKNTPRAIVISLILVTLIYMGVSYVSTTIIPIDEFIGFSASIPMTAKLFLPNWVVNFIAIGGLLAIFTTLNAILLVIPQELYVMGKEGVFSHQFTKQHGRFQSPYISLVVIGFITMFLLITGLSETTFATMTIVGLLLGGVLMGFSALKIFKKTPELYKNSAVKIPKPLLILLSIFGIISSLSFALLAILDVPIVGAMVLGIAVIAIVYCKVKDINNNKFLFDEMIDDFQNEVMEDYK</sequence>
<evidence type="ECO:0008006" key="9">
    <source>
        <dbReference type="Google" id="ProtNLM"/>
    </source>
</evidence>
<feature type="transmembrane region" description="Helical" evidence="6">
    <location>
        <begin position="342"/>
        <end position="361"/>
    </location>
</feature>
<evidence type="ECO:0000256" key="6">
    <source>
        <dbReference type="SAM" id="Phobius"/>
    </source>
</evidence>
<dbReference type="InterPro" id="IPR002293">
    <property type="entry name" value="AA/rel_permease1"/>
</dbReference>
<keyword evidence="8" id="KW-1185">Reference proteome</keyword>
<evidence type="ECO:0000256" key="3">
    <source>
        <dbReference type="ARBA" id="ARBA00022692"/>
    </source>
</evidence>
<feature type="transmembrane region" description="Helical" evidence="6">
    <location>
        <begin position="146"/>
        <end position="166"/>
    </location>
</feature>
<keyword evidence="3 6" id="KW-0812">Transmembrane</keyword>
<dbReference type="PIRSF" id="PIRSF006060">
    <property type="entry name" value="AA_transporter"/>
    <property type="match status" value="1"/>
</dbReference>